<sequence>MMINVLLRETNVSLLNLDGDWAGVDKGALILLKSGIVPTYAFGDFDSVTKEELKFLKSHLKIDVVQSEKDYTDTELCLLSLVEEGYTEIDVYGAFGGRMDHTLMNIYLLQNDALREVNIHLKDKENDLSLLNSGKHKIINKGFKYVSFIPIHENTVLSLEELKYELNEENISPGKTLTVSNEFIGDVATVTTNKDILLIHSMDKR</sequence>
<dbReference type="InterPro" id="IPR007373">
    <property type="entry name" value="Thiamin_PyroPKinase_B1-bd"/>
</dbReference>
<comment type="caution">
    <text evidence="7">The sequence shown here is derived from an EMBL/GenBank/DDBJ whole genome shotgun (WGS) entry which is preliminary data.</text>
</comment>
<reference evidence="7 8" key="1">
    <citation type="submission" date="2020-07" db="EMBL/GenBank/DDBJ databases">
        <authorList>
            <person name="Criscuolo A."/>
        </authorList>
    </citation>
    <scope>NUCLEOTIDE SEQUENCE [LARGE SCALE GENOMIC DNA]</scope>
    <source>
        <strain evidence="8">CIP 111030</strain>
    </source>
</reference>
<evidence type="ECO:0000313" key="7">
    <source>
        <dbReference type="EMBL" id="CAD2076051.1"/>
    </source>
</evidence>
<keyword evidence="3 7" id="KW-0418">Kinase</keyword>
<dbReference type="PANTHER" id="PTHR41299:SF1">
    <property type="entry name" value="THIAMINE PYROPHOSPHOKINASE"/>
    <property type="match status" value="1"/>
</dbReference>
<dbReference type="EC" id="2.7.6.2" evidence="5"/>
<evidence type="ECO:0000256" key="5">
    <source>
        <dbReference type="NCBIfam" id="TIGR01378"/>
    </source>
</evidence>
<dbReference type="GO" id="GO:0016301">
    <property type="term" value="F:kinase activity"/>
    <property type="evidence" value="ECO:0007669"/>
    <property type="project" value="UniProtKB-KW"/>
</dbReference>
<keyword evidence="1" id="KW-0808">Transferase</keyword>
<gene>
    <name evidence="7" type="primary">thiN</name>
    <name evidence="7" type="ORF">JEOSCH030_00970</name>
</gene>
<dbReference type="GO" id="GO:0030975">
    <property type="term" value="F:thiamine binding"/>
    <property type="evidence" value="ECO:0007669"/>
    <property type="project" value="InterPro"/>
</dbReference>
<dbReference type="Proteomes" id="UP000521032">
    <property type="component" value="Unassembled WGS sequence"/>
</dbReference>
<dbReference type="GO" id="GO:0005524">
    <property type="term" value="F:ATP binding"/>
    <property type="evidence" value="ECO:0007669"/>
    <property type="project" value="UniProtKB-KW"/>
</dbReference>
<dbReference type="GO" id="GO:0009229">
    <property type="term" value="P:thiamine diphosphate biosynthetic process"/>
    <property type="evidence" value="ECO:0007669"/>
    <property type="project" value="InterPro"/>
</dbReference>
<dbReference type="GO" id="GO:0004788">
    <property type="term" value="F:thiamine diphosphokinase activity"/>
    <property type="evidence" value="ECO:0007669"/>
    <property type="project" value="UniProtKB-UniRule"/>
</dbReference>
<dbReference type="Gene3D" id="3.40.50.10240">
    <property type="entry name" value="Thiamin pyrophosphokinase, catalytic domain"/>
    <property type="match status" value="1"/>
</dbReference>
<dbReference type="SMART" id="SM00983">
    <property type="entry name" value="TPK_B1_binding"/>
    <property type="match status" value="1"/>
</dbReference>
<dbReference type="AlphaFoldDB" id="A0A6V7RE20"/>
<protein>
    <recommendedName>
        <fullName evidence="5">Thiamine diphosphokinase</fullName>
        <ecNumber evidence="5">2.7.6.2</ecNumber>
    </recommendedName>
</protein>
<dbReference type="InterPro" id="IPR007371">
    <property type="entry name" value="TPK_catalytic"/>
</dbReference>
<dbReference type="InterPro" id="IPR036371">
    <property type="entry name" value="TPK_B1-bd_sf"/>
</dbReference>
<keyword evidence="8" id="KW-1185">Reference proteome</keyword>
<dbReference type="InterPro" id="IPR006282">
    <property type="entry name" value="Thi_PPkinase"/>
</dbReference>
<dbReference type="SUPFAM" id="SSF63999">
    <property type="entry name" value="Thiamin pyrophosphokinase, catalytic domain"/>
    <property type="match status" value="1"/>
</dbReference>
<dbReference type="SUPFAM" id="SSF63862">
    <property type="entry name" value="Thiamin pyrophosphokinase, substrate-binding domain"/>
    <property type="match status" value="1"/>
</dbReference>
<feature type="domain" description="Thiamin pyrophosphokinase thiamin-binding" evidence="6">
    <location>
        <begin position="134"/>
        <end position="198"/>
    </location>
</feature>
<dbReference type="Pfam" id="PF04265">
    <property type="entry name" value="TPK_B1_binding"/>
    <property type="match status" value="1"/>
</dbReference>
<dbReference type="Pfam" id="PF04263">
    <property type="entry name" value="TPK_catalytic"/>
    <property type="match status" value="1"/>
</dbReference>
<dbReference type="InterPro" id="IPR053149">
    <property type="entry name" value="TPK"/>
</dbReference>
<dbReference type="RefSeq" id="WP_186087014.1">
    <property type="nucleotide sequence ID" value="NZ_BMDB01000001.1"/>
</dbReference>
<keyword evidence="4" id="KW-0067">ATP-binding</keyword>
<dbReference type="EMBL" id="CAJEWE010000010">
    <property type="protein sequence ID" value="CAD2076051.1"/>
    <property type="molecule type" value="Genomic_DNA"/>
</dbReference>
<name>A0A6V7RE20_9BACL</name>
<dbReference type="GO" id="GO:0006772">
    <property type="term" value="P:thiamine metabolic process"/>
    <property type="evidence" value="ECO:0007669"/>
    <property type="project" value="UniProtKB-UniRule"/>
</dbReference>
<accession>A0A6V7RE20</accession>
<evidence type="ECO:0000256" key="4">
    <source>
        <dbReference type="ARBA" id="ARBA00022840"/>
    </source>
</evidence>
<evidence type="ECO:0000259" key="6">
    <source>
        <dbReference type="SMART" id="SM00983"/>
    </source>
</evidence>
<evidence type="ECO:0000256" key="1">
    <source>
        <dbReference type="ARBA" id="ARBA00022679"/>
    </source>
</evidence>
<dbReference type="InterPro" id="IPR036759">
    <property type="entry name" value="TPK_catalytic_sf"/>
</dbReference>
<evidence type="ECO:0000256" key="2">
    <source>
        <dbReference type="ARBA" id="ARBA00022741"/>
    </source>
</evidence>
<evidence type="ECO:0000256" key="3">
    <source>
        <dbReference type="ARBA" id="ARBA00022777"/>
    </source>
</evidence>
<dbReference type="CDD" id="cd07995">
    <property type="entry name" value="TPK"/>
    <property type="match status" value="1"/>
</dbReference>
<organism evidence="7 8">
    <name type="scientific">Phocicoccus schoeneichii</name>
    <dbReference type="NCBI Taxonomy" id="1812261"/>
    <lineage>
        <taxon>Bacteria</taxon>
        <taxon>Bacillati</taxon>
        <taxon>Bacillota</taxon>
        <taxon>Bacilli</taxon>
        <taxon>Bacillales</taxon>
        <taxon>Salinicoccaceae</taxon>
        <taxon>Phocicoccus</taxon>
    </lineage>
</organism>
<keyword evidence="2" id="KW-0547">Nucleotide-binding</keyword>
<dbReference type="PANTHER" id="PTHR41299">
    <property type="entry name" value="THIAMINE PYROPHOSPHOKINASE"/>
    <property type="match status" value="1"/>
</dbReference>
<evidence type="ECO:0000313" key="8">
    <source>
        <dbReference type="Proteomes" id="UP000521032"/>
    </source>
</evidence>
<dbReference type="NCBIfam" id="TIGR01378">
    <property type="entry name" value="thi_PPkinase"/>
    <property type="match status" value="1"/>
</dbReference>
<proteinExistence type="predicted"/>